<comment type="catalytic activity">
    <reaction evidence="1 5">
        <text>a myo-inositol phosphate + H2O = myo-inositol + phosphate</text>
        <dbReference type="Rhea" id="RHEA:24056"/>
        <dbReference type="ChEBI" id="CHEBI:15377"/>
        <dbReference type="ChEBI" id="CHEBI:17268"/>
        <dbReference type="ChEBI" id="CHEBI:43474"/>
        <dbReference type="ChEBI" id="CHEBI:84139"/>
        <dbReference type="EC" id="3.1.3.25"/>
    </reaction>
</comment>
<organism evidence="6 7">
    <name type="scientific">Faecalicatena faecalis</name>
    <dbReference type="NCBI Taxonomy" id="2726362"/>
    <lineage>
        <taxon>Bacteria</taxon>
        <taxon>Bacillati</taxon>
        <taxon>Bacillota</taxon>
        <taxon>Clostridia</taxon>
        <taxon>Lachnospirales</taxon>
        <taxon>Lachnospiraceae</taxon>
        <taxon>Faecalicatena</taxon>
    </lineage>
</organism>
<dbReference type="SUPFAM" id="SSF56655">
    <property type="entry name" value="Carbohydrate phosphatase"/>
    <property type="match status" value="1"/>
</dbReference>
<dbReference type="InterPro" id="IPR033942">
    <property type="entry name" value="IMPase"/>
</dbReference>
<comment type="similarity">
    <text evidence="5">Belongs to the inositol monophosphatase superfamily.</text>
</comment>
<evidence type="ECO:0000256" key="2">
    <source>
        <dbReference type="ARBA" id="ARBA00001946"/>
    </source>
</evidence>
<dbReference type="Proteomes" id="UP000723714">
    <property type="component" value="Unassembled WGS sequence"/>
</dbReference>
<protein>
    <recommendedName>
        <fullName evidence="5">Inositol-1-monophosphatase</fullName>
        <ecNumber evidence="5">3.1.3.25</ecNumber>
    </recommendedName>
</protein>
<dbReference type="PRINTS" id="PR00377">
    <property type="entry name" value="IMPHPHTASES"/>
</dbReference>
<dbReference type="Pfam" id="PF00459">
    <property type="entry name" value="Inositol_P"/>
    <property type="match status" value="1"/>
</dbReference>
<dbReference type="RefSeq" id="WP_168866537.1">
    <property type="nucleotide sequence ID" value="NZ_JABACJ020000001.1"/>
</dbReference>
<evidence type="ECO:0000256" key="4">
    <source>
        <dbReference type="ARBA" id="ARBA00022842"/>
    </source>
</evidence>
<dbReference type="EMBL" id="JABACJ020000001">
    <property type="protein sequence ID" value="MBU3874201.1"/>
    <property type="molecule type" value="Genomic_DNA"/>
</dbReference>
<evidence type="ECO:0000313" key="7">
    <source>
        <dbReference type="Proteomes" id="UP000723714"/>
    </source>
</evidence>
<evidence type="ECO:0000256" key="5">
    <source>
        <dbReference type="RuleBase" id="RU364068"/>
    </source>
</evidence>
<dbReference type="EC" id="3.1.3.25" evidence="5"/>
<evidence type="ECO:0000256" key="3">
    <source>
        <dbReference type="ARBA" id="ARBA00022723"/>
    </source>
</evidence>
<comment type="caution">
    <text evidence="6">The sequence shown here is derived from an EMBL/GenBank/DDBJ whole genome shotgun (WGS) entry which is preliminary data.</text>
</comment>
<name>A0ABS6CY79_9FIRM</name>
<gene>
    <name evidence="6" type="ORF">HGO97_000010</name>
</gene>
<evidence type="ECO:0000313" key="6">
    <source>
        <dbReference type="EMBL" id="MBU3874201.1"/>
    </source>
</evidence>
<keyword evidence="4 5" id="KW-0460">Magnesium</keyword>
<dbReference type="CDD" id="cd01639">
    <property type="entry name" value="IMPase"/>
    <property type="match status" value="1"/>
</dbReference>
<dbReference type="Gene3D" id="3.40.190.80">
    <property type="match status" value="1"/>
</dbReference>
<keyword evidence="5" id="KW-0378">Hydrolase</keyword>
<dbReference type="InterPro" id="IPR000760">
    <property type="entry name" value="Inositol_monophosphatase-like"/>
</dbReference>
<sequence>MLYEEIIKNVKLAGGMINNTAASESEIYNKEGFSNFVTDYDKKVQDFLVRKMKELLPDAAFLAEENEIQQSLGKGDCFIIDPIDGTTNFIFDYKNSCISLGLAKRGEMVFGVVYNPYTEELYTAEKGHGAYRNGNRIHCSTKGLEENIAAFGCARYNSDDTDLIFDFAKCLYLHSLGVRNGGSSAIDLCRVASGSNGIYVELLLQPWDYAAASLIINEAGGKITQIDGSKIFLDKPCSILAGGSICWEESLELWKSLI</sequence>
<dbReference type="Gene3D" id="3.30.540.10">
    <property type="entry name" value="Fructose-1,6-Bisphosphatase, subunit A, domain 1"/>
    <property type="match status" value="1"/>
</dbReference>
<accession>A0ABS6CY79</accession>
<evidence type="ECO:0000256" key="1">
    <source>
        <dbReference type="ARBA" id="ARBA00001033"/>
    </source>
</evidence>
<comment type="cofactor">
    <cofactor evidence="2 5">
        <name>Mg(2+)</name>
        <dbReference type="ChEBI" id="CHEBI:18420"/>
    </cofactor>
</comment>
<dbReference type="PROSITE" id="PS00630">
    <property type="entry name" value="IMP_2"/>
    <property type="match status" value="1"/>
</dbReference>
<dbReference type="PANTHER" id="PTHR20854">
    <property type="entry name" value="INOSITOL MONOPHOSPHATASE"/>
    <property type="match status" value="1"/>
</dbReference>
<dbReference type="InterPro" id="IPR020550">
    <property type="entry name" value="Inositol_monophosphatase_CS"/>
</dbReference>
<keyword evidence="7" id="KW-1185">Reference proteome</keyword>
<dbReference type="PANTHER" id="PTHR20854:SF4">
    <property type="entry name" value="INOSITOL-1-MONOPHOSPHATASE-RELATED"/>
    <property type="match status" value="1"/>
</dbReference>
<reference evidence="6 7" key="1">
    <citation type="submission" date="2021-06" db="EMBL/GenBank/DDBJ databases">
        <title>Faecalicatena sp. nov. isolated from porcine feces.</title>
        <authorList>
            <person name="Oh B.S."/>
            <person name="Lee J.H."/>
        </authorList>
    </citation>
    <scope>NUCLEOTIDE SEQUENCE [LARGE SCALE GENOMIC DNA]</scope>
    <source>
        <strain evidence="6 7">AGMB00832</strain>
    </source>
</reference>
<proteinExistence type="inferred from homology"/>
<keyword evidence="3 5" id="KW-0479">Metal-binding</keyword>